<organism evidence="1 2">
    <name type="scientific">Maribacter cobaltidurans</name>
    <dbReference type="NCBI Taxonomy" id="1178778"/>
    <lineage>
        <taxon>Bacteria</taxon>
        <taxon>Pseudomonadati</taxon>
        <taxon>Bacteroidota</taxon>
        <taxon>Flavobacteriia</taxon>
        <taxon>Flavobacteriales</taxon>
        <taxon>Flavobacteriaceae</taxon>
        <taxon>Maribacter</taxon>
    </lineage>
</organism>
<keyword evidence="2" id="KW-1185">Reference proteome</keyword>
<dbReference type="OrthoDB" id="936124at2"/>
<evidence type="ECO:0000313" key="2">
    <source>
        <dbReference type="Proteomes" id="UP000215244"/>
    </source>
</evidence>
<accession>A0A223V728</accession>
<dbReference type="KEGG" id="marb:CJ263_10625"/>
<name>A0A223V728_9FLAO</name>
<gene>
    <name evidence="1" type="ORF">CJ263_10625</name>
</gene>
<evidence type="ECO:0000313" key="1">
    <source>
        <dbReference type="EMBL" id="ASV30629.1"/>
    </source>
</evidence>
<dbReference type="AlphaFoldDB" id="A0A223V728"/>
<sequence>MRSHTFFPAQRALFILFLLFTFSSSSGQDAYPSVVAKTGDGIFSVLRKSGIHPIKYYEEFLRLNSEHIKNGSELIVGKEYRLPNAPDSFKVTGIRIDASEGEEGPIFNEEQLSQMNLKDSTLRNTVYYFVHSGVVDSKKRFDDVANRLAKDLVLKGARVYILENSKMEKTALDSLPRGVKMEMYGEYSSIINKKYLRHNGSYQRVILLEDTIGKHQNMVLSISHNGQSKEGLQFASVLSQVLRKNAVVPSKVKSETNPFKDKESMYLANNLIPPVIILNFTDASHATVPGFNLKSEKKSLVGLLNDGILEDYSQLNLEN</sequence>
<proteinExistence type="predicted"/>
<dbReference type="Proteomes" id="UP000215244">
    <property type="component" value="Chromosome"/>
</dbReference>
<dbReference type="RefSeq" id="WP_094997247.1">
    <property type="nucleotide sequence ID" value="NZ_BMJL01000003.1"/>
</dbReference>
<dbReference type="EMBL" id="CP022957">
    <property type="protein sequence ID" value="ASV30629.1"/>
    <property type="molecule type" value="Genomic_DNA"/>
</dbReference>
<reference evidence="1 2" key="1">
    <citation type="submission" date="2017-08" db="EMBL/GenBank/DDBJ databases">
        <title>The complete genome sequence of Maribacter sp. B1, isolated from deep-sea sediment.</title>
        <authorList>
            <person name="Wu Y.-H."/>
            <person name="Cheng H."/>
            <person name="Xu X.-W."/>
        </authorList>
    </citation>
    <scope>NUCLEOTIDE SEQUENCE [LARGE SCALE GENOMIC DNA]</scope>
    <source>
        <strain evidence="1 2">B1</strain>
    </source>
</reference>
<protein>
    <submittedName>
        <fullName evidence="1">Uncharacterized protein</fullName>
    </submittedName>
</protein>